<evidence type="ECO:0000256" key="4">
    <source>
        <dbReference type="ARBA" id="ARBA00022452"/>
    </source>
</evidence>
<dbReference type="PANTHER" id="PTHR30069">
    <property type="entry name" value="TONB-DEPENDENT OUTER MEMBRANE RECEPTOR"/>
    <property type="match status" value="1"/>
</dbReference>
<dbReference type="Pfam" id="PF07715">
    <property type="entry name" value="Plug"/>
    <property type="match status" value="1"/>
</dbReference>
<gene>
    <name evidence="14" type="ORF">FAZ69_30330</name>
</gene>
<name>A0A4U1HMC7_9BURK</name>
<comment type="subcellular location">
    <subcellularLocation>
        <location evidence="1 10">Cell outer membrane</location>
        <topology evidence="1 10">Multi-pass membrane protein</topology>
    </subcellularLocation>
</comment>
<evidence type="ECO:0000259" key="12">
    <source>
        <dbReference type="Pfam" id="PF00593"/>
    </source>
</evidence>
<proteinExistence type="inferred from homology"/>
<dbReference type="OrthoDB" id="5332150at2"/>
<dbReference type="EMBL" id="SWJE01000023">
    <property type="protein sequence ID" value="TKC79906.1"/>
    <property type="molecule type" value="Genomic_DNA"/>
</dbReference>
<keyword evidence="15" id="KW-1185">Reference proteome</keyword>
<comment type="similarity">
    <text evidence="2 10 11">Belongs to the TonB-dependent receptor family.</text>
</comment>
<keyword evidence="3 10" id="KW-0813">Transport</keyword>
<dbReference type="SUPFAM" id="SSF56935">
    <property type="entry name" value="Porins"/>
    <property type="match status" value="1"/>
</dbReference>
<keyword evidence="5 10" id="KW-0812">Transmembrane</keyword>
<dbReference type="InterPro" id="IPR039426">
    <property type="entry name" value="TonB-dep_rcpt-like"/>
</dbReference>
<dbReference type="Pfam" id="PF00593">
    <property type="entry name" value="TonB_dep_Rec_b-barrel"/>
    <property type="match status" value="1"/>
</dbReference>
<feature type="domain" description="TonB-dependent receptor-like beta-barrel" evidence="12">
    <location>
        <begin position="234"/>
        <end position="681"/>
    </location>
</feature>
<evidence type="ECO:0000256" key="5">
    <source>
        <dbReference type="ARBA" id="ARBA00022692"/>
    </source>
</evidence>
<dbReference type="GO" id="GO:0015344">
    <property type="term" value="F:siderophore uptake transmembrane transporter activity"/>
    <property type="evidence" value="ECO:0007669"/>
    <property type="project" value="TreeGrafter"/>
</dbReference>
<reference evidence="14 15" key="1">
    <citation type="submission" date="2019-04" db="EMBL/GenBank/DDBJ databases">
        <title>Trinickia sp. 7GSK02, isolated from subtropical forest soil.</title>
        <authorList>
            <person name="Gao Z.-H."/>
            <person name="Qiu L.-H."/>
        </authorList>
    </citation>
    <scope>NUCLEOTIDE SEQUENCE [LARGE SCALE GENOMIC DNA]</scope>
    <source>
        <strain evidence="14 15">7GSK02</strain>
    </source>
</reference>
<evidence type="ECO:0000256" key="1">
    <source>
        <dbReference type="ARBA" id="ARBA00004571"/>
    </source>
</evidence>
<evidence type="ECO:0000313" key="15">
    <source>
        <dbReference type="Proteomes" id="UP000305539"/>
    </source>
</evidence>
<dbReference type="InterPro" id="IPR010100">
    <property type="entry name" value="TonB-dep_Cu_rcpt"/>
</dbReference>
<dbReference type="Proteomes" id="UP000305539">
    <property type="component" value="Unassembled WGS sequence"/>
</dbReference>
<evidence type="ECO:0000256" key="6">
    <source>
        <dbReference type="ARBA" id="ARBA00023077"/>
    </source>
</evidence>
<dbReference type="GO" id="GO:0044718">
    <property type="term" value="P:siderophore transmembrane transport"/>
    <property type="evidence" value="ECO:0007669"/>
    <property type="project" value="TreeGrafter"/>
</dbReference>
<sequence length="721" mass="77351">MSSNRFSLSSASFSAPSRGRWFRRRIITLAVLSLAAGSVNLARAQTVVASAPAAASTPSAQETSLPPIEVLAAPPMNPLTVVTDPKTPRQPLPASDGADYLKTIPGFATVRSGGTNGDLVLRGMFGSRLGILTNGAALQGACPGRMDAPASYISPESYDKVTVIKGPETVIYGPGASAGTVAFERDTPRFDAPGMRFDGSLVGGSYGRNDQNADLAAGTQDMYARIIANHAHSQDYKDGDGNAVPSQWDKWNADAAIGITPDANTRLELTAGTGDGYAKYAGRSMDGVHFRRETFGLRFDKKHINDVIQRIEAQVYYNEADHVMDNYTLRAPDPLSSMPMPMASEVRRRTAGGRVAATLNLADPLTLVTGVDVQANKLDSRSAMAMMGAASVDYGSQPWRANATMWNIGAFGELTWDLSETKRAIAGLRVDRSSARDDRPTVSGMMGMTKPNPTFGGERVNYLPSGFARYEQDLAGTPAMWYAGIGHSERFPDYWELFSPKQGPAGSVNAFSSIQPEKTTQLDVGAQYKTEKLDAWVSAYAGMVQDFILFDYTPGMMGATSRATNVNARIAGSEVGGTWRPAKAWRFETSLAYAYGHNADSGGALPQIPPLEARFALGYAHRAWSAGALWRVVAPQRSVALGEGNVVGKDFGPSAGFGVLSLHAQYDFSKKVQFTIGIDNVLNKSYYEHLNLAGNAGFGFPANTPVMEPGRTAWARLRVKL</sequence>
<evidence type="ECO:0000256" key="7">
    <source>
        <dbReference type="ARBA" id="ARBA00023136"/>
    </source>
</evidence>
<evidence type="ECO:0000256" key="11">
    <source>
        <dbReference type="RuleBase" id="RU003357"/>
    </source>
</evidence>
<keyword evidence="8 14" id="KW-0675">Receptor</keyword>
<dbReference type="CDD" id="cd01347">
    <property type="entry name" value="ligand_gated_channel"/>
    <property type="match status" value="1"/>
</dbReference>
<dbReference type="InterPro" id="IPR036942">
    <property type="entry name" value="Beta-barrel_TonB_sf"/>
</dbReference>
<dbReference type="Gene3D" id="2.40.170.20">
    <property type="entry name" value="TonB-dependent receptor, beta-barrel domain"/>
    <property type="match status" value="1"/>
</dbReference>
<evidence type="ECO:0000256" key="10">
    <source>
        <dbReference type="PROSITE-ProRule" id="PRU01360"/>
    </source>
</evidence>
<accession>A0A4U1HMC7</accession>
<evidence type="ECO:0000256" key="8">
    <source>
        <dbReference type="ARBA" id="ARBA00023170"/>
    </source>
</evidence>
<keyword evidence="9 10" id="KW-0998">Cell outer membrane</keyword>
<evidence type="ECO:0000256" key="9">
    <source>
        <dbReference type="ARBA" id="ARBA00023237"/>
    </source>
</evidence>
<dbReference type="GO" id="GO:0009279">
    <property type="term" value="C:cell outer membrane"/>
    <property type="evidence" value="ECO:0007669"/>
    <property type="project" value="UniProtKB-SubCell"/>
</dbReference>
<keyword evidence="7 10" id="KW-0472">Membrane</keyword>
<evidence type="ECO:0000256" key="2">
    <source>
        <dbReference type="ARBA" id="ARBA00009810"/>
    </source>
</evidence>
<organism evidence="14 15">
    <name type="scientific">Trinickia terrae</name>
    <dbReference type="NCBI Taxonomy" id="2571161"/>
    <lineage>
        <taxon>Bacteria</taxon>
        <taxon>Pseudomonadati</taxon>
        <taxon>Pseudomonadota</taxon>
        <taxon>Betaproteobacteria</taxon>
        <taxon>Burkholderiales</taxon>
        <taxon>Burkholderiaceae</taxon>
        <taxon>Trinickia</taxon>
    </lineage>
</organism>
<protein>
    <submittedName>
        <fullName evidence="14">TonB-dependent copper receptor</fullName>
    </submittedName>
</protein>
<evidence type="ECO:0000256" key="3">
    <source>
        <dbReference type="ARBA" id="ARBA00022448"/>
    </source>
</evidence>
<dbReference type="RefSeq" id="WP_136898789.1">
    <property type="nucleotide sequence ID" value="NZ_SWJE01000023.1"/>
</dbReference>
<dbReference type="PROSITE" id="PS52016">
    <property type="entry name" value="TONB_DEPENDENT_REC_3"/>
    <property type="match status" value="1"/>
</dbReference>
<dbReference type="InterPro" id="IPR037066">
    <property type="entry name" value="Plug_dom_sf"/>
</dbReference>
<dbReference type="AlphaFoldDB" id="A0A4U1HMC7"/>
<dbReference type="InterPro" id="IPR012910">
    <property type="entry name" value="Plug_dom"/>
</dbReference>
<evidence type="ECO:0000259" key="13">
    <source>
        <dbReference type="Pfam" id="PF07715"/>
    </source>
</evidence>
<dbReference type="PANTHER" id="PTHR30069:SF49">
    <property type="entry name" value="OUTER MEMBRANE PROTEIN C"/>
    <property type="match status" value="1"/>
</dbReference>
<feature type="domain" description="TonB-dependent receptor plug" evidence="13">
    <location>
        <begin position="79"/>
        <end position="180"/>
    </location>
</feature>
<comment type="caution">
    <text evidence="14">The sequence shown here is derived from an EMBL/GenBank/DDBJ whole genome shotgun (WGS) entry which is preliminary data.</text>
</comment>
<dbReference type="InterPro" id="IPR000531">
    <property type="entry name" value="Beta-barrel_TonB"/>
</dbReference>
<evidence type="ECO:0000313" key="14">
    <source>
        <dbReference type="EMBL" id="TKC79906.1"/>
    </source>
</evidence>
<dbReference type="Gene3D" id="2.170.130.10">
    <property type="entry name" value="TonB-dependent receptor, plug domain"/>
    <property type="match status" value="1"/>
</dbReference>
<dbReference type="NCBIfam" id="TIGR01778">
    <property type="entry name" value="TonB-copper"/>
    <property type="match status" value="1"/>
</dbReference>
<keyword evidence="4 10" id="KW-1134">Transmembrane beta strand</keyword>
<keyword evidence="6 11" id="KW-0798">TonB box</keyword>